<protein>
    <recommendedName>
        <fullName evidence="3">Pyridine nucleotide-disulfide oxidoreductase domain-containing protein 2</fullName>
    </recommendedName>
</protein>
<dbReference type="SUPFAM" id="SSF51905">
    <property type="entry name" value="FAD/NAD(P)-binding domain"/>
    <property type="match status" value="1"/>
</dbReference>
<feature type="domain" description="Amine oxidase" evidence="4">
    <location>
        <begin position="2"/>
        <end position="35"/>
    </location>
</feature>
<evidence type="ECO:0000259" key="4">
    <source>
        <dbReference type="Pfam" id="PF01593"/>
    </source>
</evidence>
<dbReference type="EMBL" id="JYIT01000083">
    <property type="protein sequence ID" value="KJL19797.1"/>
    <property type="molecule type" value="Genomic_DNA"/>
</dbReference>
<dbReference type="GO" id="GO:0016491">
    <property type="term" value="F:oxidoreductase activity"/>
    <property type="evidence" value="ECO:0007669"/>
    <property type="project" value="InterPro"/>
</dbReference>
<dbReference type="InterPro" id="IPR036188">
    <property type="entry name" value="FAD/NAD-bd_sf"/>
</dbReference>
<evidence type="ECO:0000313" key="6">
    <source>
        <dbReference type="Proteomes" id="UP000033448"/>
    </source>
</evidence>
<comment type="caution">
    <text evidence="5">The sequence shown here is derived from an EMBL/GenBank/DDBJ whole genome shotgun (WGS) entry which is preliminary data.</text>
</comment>
<dbReference type="InterPro" id="IPR002937">
    <property type="entry name" value="Amino_oxidase"/>
</dbReference>
<dbReference type="PATRIC" id="fig|582680.7.peg.2898"/>
<dbReference type="Gene3D" id="3.50.50.60">
    <property type="entry name" value="FAD/NAD(P)-binding domain"/>
    <property type="match status" value="1"/>
</dbReference>
<reference evidence="5 6" key="1">
    <citation type="submission" date="2015-02" db="EMBL/GenBank/DDBJ databases">
        <title>Draft genome sequences of ten Microbacterium spp. with emphasis on heavy metal contaminated environments.</title>
        <authorList>
            <person name="Corretto E."/>
        </authorList>
    </citation>
    <scope>NUCLEOTIDE SEQUENCE [LARGE SCALE GENOMIC DNA]</scope>
    <source>
        <strain evidence="5 6">DSM 23848</strain>
    </source>
</reference>
<evidence type="ECO:0000256" key="2">
    <source>
        <dbReference type="ARBA" id="ARBA00038825"/>
    </source>
</evidence>
<dbReference type="PANTHER" id="PTHR10668:SF105">
    <property type="entry name" value="DEHYDROGENASE-RELATED"/>
    <property type="match status" value="1"/>
</dbReference>
<sequence length="457" mass="48310">MTLARAGLRVTVLEAQNEVGGGVRSYLHNGSVIDRYSAVHPLALASPFFQAWGVESRVPYIRPSVSFAHPLGDRAAIAYRDLERTVDELGNAGAGWARIFASLVRNEREITDAALSPMVRTPANLKALPLLGRATLLSSWPGARVGIDGVDGRALLAGLVAHAGQPIGSFAAAASGIVLGAHAHVRGWGIPRGGAQHLADEMVKDILDHGGTIETGRPVTDVTDLTDARIVIADVSTQALREMLPNDLRSRVPKALASGIGVARADFVLSQEIPWTDTRVLEAGTVHLGGRWEDIAAAERAVHAGTHAERPYILLAQPTALDPDRATTGRSVVWAYAHVPAGSTLDPRSQILAELERHAPGVRDLVEDSLATPAASLGDANSNLRHGDITGGSTSLYRLVARPRLSSAPWRTKIRGLYICSASAVPGPGVHGMGGWWAARTALNDVASLRVDLDLLG</sequence>
<proteinExistence type="predicted"/>
<comment type="subunit">
    <text evidence="2">Interacts with COX5B; this interaction may contribute to localize PYROXD2 to the inner face of the inner mitochondrial membrane.</text>
</comment>
<gene>
    <name evidence="5" type="ORF">RL72_02842</name>
</gene>
<keyword evidence="6" id="KW-1185">Reference proteome</keyword>
<dbReference type="AlphaFoldDB" id="A0A0F0KFY0"/>
<dbReference type="PANTHER" id="PTHR10668">
    <property type="entry name" value="PHYTOENE DEHYDROGENASE"/>
    <property type="match status" value="1"/>
</dbReference>
<evidence type="ECO:0000313" key="5">
    <source>
        <dbReference type="EMBL" id="KJL19797.1"/>
    </source>
</evidence>
<accession>A0A0F0KFY0</accession>
<comment type="function">
    <text evidence="1">Probable oxidoreductase that may play a role as regulator of mitochondrial function.</text>
</comment>
<dbReference type="Proteomes" id="UP000033448">
    <property type="component" value="Unassembled WGS sequence"/>
</dbReference>
<dbReference type="OrthoDB" id="833207at2"/>
<dbReference type="Pfam" id="PF01593">
    <property type="entry name" value="Amino_oxidase"/>
    <property type="match status" value="1"/>
</dbReference>
<name>A0A0F0KFY0_9MICO</name>
<evidence type="ECO:0000256" key="1">
    <source>
        <dbReference type="ARBA" id="ARBA00037217"/>
    </source>
</evidence>
<organism evidence="5 6">
    <name type="scientific">Microbacterium azadirachtae</name>
    <dbReference type="NCBI Taxonomy" id="582680"/>
    <lineage>
        <taxon>Bacteria</taxon>
        <taxon>Bacillati</taxon>
        <taxon>Actinomycetota</taxon>
        <taxon>Actinomycetes</taxon>
        <taxon>Micrococcales</taxon>
        <taxon>Microbacteriaceae</taxon>
        <taxon>Microbacterium</taxon>
    </lineage>
</organism>
<evidence type="ECO:0000256" key="3">
    <source>
        <dbReference type="ARBA" id="ARBA00040298"/>
    </source>
</evidence>